<keyword evidence="4 7" id="KW-0812">Transmembrane</keyword>
<organism evidence="8 9">
    <name type="scientific">Monoraphidium neglectum</name>
    <dbReference type="NCBI Taxonomy" id="145388"/>
    <lineage>
        <taxon>Eukaryota</taxon>
        <taxon>Viridiplantae</taxon>
        <taxon>Chlorophyta</taxon>
        <taxon>core chlorophytes</taxon>
        <taxon>Chlorophyceae</taxon>
        <taxon>CS clade</taxon>
        <taxon>Sphaeropleales</taxon>
        <taxon>Selenastraceae</taxon>
        <taxon>Monoraphidium</taxon>
    </lineage>
</organism>
<dbReference type="InterPro" id="IPR006043">
    <property type="entry name" value="NCS2"/>
</dbReference>
<dbReference type="KEGG" id="mng:MNEG_0328"/>
<dbReference type="AlphaFoldDB" id="A0A0D2N5U7"/>
<dbReference type="PANTHER" id="PTHR43337:SF17">
    <property type="entry name" value="XANTHINE URACIL VITAMIN C PERMEASE"/>
    <property type="match status" value="1"/>
</dbReference>
<reference evidence="8 9" key="1">
    <citation type="journal article" date="2013" name="BMC Genomics">
        <title>Reconstruction of the lipid metabolism for the microalga Monoraphidium neglectum from its genome sequence reveals characteristics suitable for biofuel production.</title>
        <authorList>
            <person name="Bogen C."/>
            <person name="Al-Dilaimi A."/>
            <person name="Albersmeier A."/>
            <person name="Wichmann J."/>
            <person name="Grundmann M."/>
            <person name="Rupp O."/>
            <person name="Lauersen K.J."/>
            <person name="Blifernez-Klassen O."/>
            <person name="Kalinowski J."/>
            <person name="Goesmann A."/>
            <person name="Mussgnug J.H."/>
            <person name="Kruse O."/>
        </authorList>
    </citation>
    <scope>NUCLEOTIDE SEQUENCE [LARGE SCALE GENOMIC DNA]</scope>
    <source>
        <strain evidence="8 9">SAG 48.87</strain>
    </source>
</reference>
<feature type="transmembrane region" description="Helical" evidence="7">
    <location>
        <begin position="230"/>
        <end position="254"/>
    </location>
</feature>
<feature type="transmembrane region" description="Helical" evidence="7">
    <location>
        <begin position="199"/>
        <end position="218"/>
    </location>
</feature>
<dbReference type="GO" id="GO:0015854">
    <property type="term" value="P:guanine transport"/>
    <property type="evidence" value="ECO:0007669"/>
    <property type="project" value="TreeGrafter"/>
</dbReference>
<dbReference type="STRING" id="145388.A0A0D2N5U7"/>
<evidence type="ECO:0000256" key="7">
    <source>
        <dbReference type="SAM" id="Phobius"/>
    </source>
</evidence>
<feature type="transmembrane region" description="Helical" evidence="7">
    <location>
        <begin position="66"/>
        <end position="86"/>
    </location>
</feature>
<feature type="transmembrane region" description="Helical" evidence="7">
    <location>
        <begin position="98"/>
        <end position="121"/>
    </location>
</feature>
<evidence type="ECO:0000256" key="2">
    <source>
        <dbReference type="ARBA" id="ARBA00005697"/>
    </source>
</evidence>
<keyword evidence="3" id="KW-0813">Transport</keyword>
<dbReference type="GO" id="GO:0005345">
    <property type="term" value="F:purine nucleobase transmembrane transporter activity"/>
    <property type="evidence" value="ECO:0007669"/>
    <property type="project" value="TreeGrafter"/>
</dbReference>
<evidence type="ECO:0000313" key="8">
    <source>
        <dbReference type="EMBL" id="KIZ07632.1"/>
    </source>
</evidence>
<gene>
    <name evidence="8" type="ORF">MNEG_0328</name>
</gene>
<comment type="subcellular location">
    <subcellularLocation>
        <location evidence="1">Membrane</location>
        <topology evidence="1">Multi-pass membrane protein</topology>
    </subcellularLocation>
</comment>
<dbReference type="GO" id="GO:0005886">
    <property type="term" value="C:plasma membrane"/>
    <property type="evidence" value="ECO:0007669"/>
    <property type="project" value="TreeGrafter"/>
</dbReference>
<accession>A0A0D2N5U7</accession>
<protein>
    <submittedName>
        <fullName evidence="8">Putative MFS transporter, AGZA family, xanthine/uracil permease</fullName>
    </submittedName>
</protein>
<proteinExistence type="inferred from homology"/>
<dbReference type="RefSeq" id="XP_013906651.1">
    <property type="nucleotide sequence ID" value="XM_014051197.1"/>
</dbReference>
<name>A0A0D2N5U7_9CHLO</name>
<feature type="transmembrane region" description="Helical" evidence="7">
    <location>
        <begin position="544"/>
        <end position="570"/>
    </location>
</feature>
<keyword evidence="9" id="KW-1185">Reference proteome</keyword>
<dbReference type="PANTHER" id="PTHR43337">
    <property type="entry name" value="XANTHINE/URACIL PERMEASE C887.17-RELATED"/>
    <property type="match status" value="1"/>
</dbReference>
<evidence type="ECO:0000256" key="5">
    <source>
        <dbReference type="ARBA" id="ARBA00022989"/>
    </source>
</evidence>
<sequence>MDSSGRSGTTIKDADVEIASLPSYAGKGPAPVEVLPPTTAPTNAVARFGERFFRVHERGSTWLGEFRAGIVLFMTSAYILFLNPLLLGPAGMPKKDIVLATAISTAIATLVMGGVANYPWVVSVQLGTNSLFTQIAGEQVFGFHATMTGADKSCFGLPCKGVPASPTNATLIPDVVASGLCAADTPNICKGTAIPYEQLLAATFLEGLIFVFICVTGLRKVFLQLFPKTVLYAGAAGIGVFITFVGMKGCGFIAPAPYPTYLALNTAWPLKATAGGYGAAGYDSGIGFNSCLMYFDGAPFGPICPWLALGGLLFTAILLVWNVSGAFIAGIFFTMFISWIKFPAKQSMGGLVPDTVVDVAYFTETAFSLDFKWGANTGTLVGALVTFLLLPTPAFDSTPSLTPNPTCEPRRLYILSYLDFIGSSITFVSLGRMAGVVNKEGVMPRSNLAFLADGLGSTIGGLLGTSALTTYVESAAAMREGGRTGFTAVVCACLFVLSIVLWPLFSSIPDIATSPVLCLIGAIIFMESIMQIDWDDITESIPSFATIVSMFSTNNIAYGVIAGLGMYVILKLVTFKLLKVQRDCTRVTDLYARMTRLNPMFMRVPGWNVNENNEIDENLVAEEEHDWSLLDLMAKSRRMKRAASTTAADKAEK</sequence>
<feature type="transmembrane region" description="Helical" evidence="7">
    <location>
        <begin position="373"/>
        <end position="391"/>
    </location>
</feature>
<evidence type="ECO:0000256" key="3">
    <source>
        <dbReference type="ARBA" id="ARBA00022448"/>
    </source>
</evidence>
<dbReference type="InterPro" id="IPR045018">
    <property type="entry name" value="Azg-like"/>
</dbReference>
<evidence type="ECO:0000256" key="1">
    <source>
        <dbReference type="ARBA" id="ARBA00004141"/>
    </source>
</evidence>
<feature type="transmembrane region" description="Helical" evidence="7">
    <location>
        <begin position="307"/>
        <end position="340"/>
    </location>
</feature>
<comment type="similarity">
    <text evidence="2">Belongs to the nucleobase:cation symporter-2 (NCS2) (TC 2.A.40) family. Azg-like subfamily.</text>
</comment>
<keyword evidence="5 7" id="KW-1133">Transmembrane helix</keyword>
<dbReference type="GO" id="GO:0015853">
    <property type="term" value="P:adenine transport"/>
    <property type="evidence" value="ECO:0007669"/>
    <property type="project" value="TreeGrafter"/>
</dbReference>
<dbReference type="EMBL" id="KK100243">
    <property type="protein sequence ID" value="KIZ07632.1"/>
    <property type="molecule type" value="Genomic_DNA"/>
</dbReference>
<evidence type="ECO:0000256" key="4">
    <source>
        <dbReference type="ARBA" id="ARBA00022692"/>
    </source>
</evidence>
<feature type="transmembrane region" description="Helical" evidence="7">
    <location>
        <begin position="450"/>
        <end position="472"/>
    </location>
</feature>
<evidence type="ECO:0000256" key="6">
    <source>
        <dbReference type="ARBA" id="ARBA00023136"/>
    </source>
</evidence>
<keyword evidence="6 7" id="KW-0472">Membrane</keyword>
<dbReference type="Pfam" id="PF00860">
    <property type="entry name" value="Xan_ur_permease"/>
    <property type="match status" value="1"/>
</dbReference>
<dbReference type="Proteomes" id="UP000054498">
    <property type="component" value="Unassembled WGS sequence"/>
</dbReference>
<dbReference type="OrthoDB" id="431212at2759"/>
<evidence type="ECO:0000313" key="9">
    <source>
        <dbReference type="Proteomes" id="UP000054498"/>
    </source>
</evidence>
<feature type="transmembrane region" description="Helical" evidence="7">
    <location>
        <begin position="412"/>
        <end position="430"/>
    </location>
</feature>
<dbReference type="GeneID" id="25726446"/>
<feature type="transmembrane region" description="Helical" evidence="7">
    <location>
        <begin position="484"/>
        <end position="505"/>
    </location>
</feature>